<dbReference type="AlphaFoldDB" id="A0A835FII4"/>
<feature type="compositionally biased region" description="Polar residues" evidence="1">
    <location>
        <begin position="595"/>
        <end position="609"/>
    </location>
</feature>
<dbReference type="Proteomes" id="UP000636709">
    <property type="component" value="Unassembled WGS sequence"/>
</dbReference>
<gene>
    <name evidence="2" type="ORF">HU200_010403</name>
</gene>
<feature type="compositionally biased region" description="Low complexity" evidence="1">
    <location>
        <begin position="227"/>
        <end position="238"/>
    </location>
</feature>
<feature type="compositionally biased region" description="Polar residues" evidence="1">
    <location>
        <begin position="656"/>
        <end position="672"/>
    </location>
</feature>
<name>A0A835FII4_9POAL</name>
<evidence type="ECO:0000313" key="3">
    <source>
        <dbReference type="Proteomes" id="UP000636709"/>
    </source>
</evidence>
<reference evidence="2" key="1">
    <citation type="submission" date="2020-07" db="EMBL/GenBank/DDBJ databases">
        <title>Genome sequence and genetic diversity analysis of an under-domesticated orphan crop, white fonio (Digitaria exilis).</title>
        <authorList>
            <person name="Bennetzen J.L."/>
            <person name="Chen S."/>
            <person name="Ma X."/>
            <person name="Wang X."/>
            <person name="Yssel A.E.J."/>
            <person name="Chaluvadi S.R."/>
            <person name="Johnson M."/>
            <person name="Gangashetty P."/>
            <person name="Hamidou F."/>
            <person name="Sanogo M.D."/>
            <person name="Zwaenepoel A."/>
            <person name="Wallace J."/>
            <person name="Van De Peer Y."/>
            <person name="Van Deynze A."/>
        </authorList>
    </citation>
    <scope>NUCLEOTIDE SEQUENCE</scope>
    <source>
        <tissue evidence="2">Leaves</tissue>
    </source>
</reference>
<feature type="region of interest" description="Disordered" evidence="1">
    <location>
        <begin position="555"/>
        <end position="684"/>
    </location>
</feature>
<feature type="compositionally biased region" description="Basic and acidic residues" evidence="1">
    <location>
        <begin position="643"/>
        <end position="654"/>
    </location>
</feature>
<dbReference type="EMBL" id="JACEFO010000718">
    <property type="protein sequence ID" value="KAF8759361.1"/>
    <property type="molecule type" value="Genomic_DNA"/>
</dbReference>
<feature type="region of interest" description="Disordered" evidence="1">
    <location>
        <begin position="91"/>
        <end position="111"/>
    </location>
</feature>
<evidence type="ECO:0000313" key="2">
    <source>
        <dbReference type="EMBL" id="KAF8759361.1"/>
    </source>
</evidence>
<feature type="compositionally biased region" description="Basic and acidic residues" evidence="1">
    <location>
        <begin position="214"/>
        <end position="226"/>
    </location>
</feature>
<sequence>MPIDTVVTPPASGSTYPISKHKPQVWLGHRVKGGGARGRIPGAARCDSWAVHGCGRVQPDAPAAARGCVSMLGDGEDLLQQAVDAMARLGKQAEGAGRRRREQQQQPGSETWASAALRNGDMCVRGGAQGGGCGRRRRRRADVAGVSCLTANALGIVNAAIAKQMPSRVRSRKPAPCRPCPAAVAAPCAGQQRSDVSRIMAHAALQLAARSRHDHAPRPSSSDRRSVAASRSVKSSPKLHLCAPGTHEPLLHFALLRSQARGGHSPSSGVSVTLKAPQASSRGAFTLERRFRHPRGSAAKLEGGIHPRAAFPSPSRLRSQARGGHSPSSGVSVTLEAPQPSSRGAFTLELGKLELAIQARSVWSKRLVQARKLCPTSTFNLTRFEVQFKFLEIEPCQSVDLCTAHGALTGSQRRARAACRRPASTAPTDSTAVCPRSRCMQAPCSADPRRALELSPRRRHGPPGKSAAVVIHRSAVQMSRPRVPFSPLPCPLSSPTRACRPRLRRADAAHGANTAATSRCRRDSSPSCPNLPLPSPLKLRAIPFLSSASSALAPAKLTPPGAQPCPTDAHRAIPLLPPPPQPPAFPPPPAHVHSSLHSSSGRTEGTNSFPVPRWCSPTLPRALRPRRRRSTLAGASRAATAVADRDSGHPRPRDLAQTNHGEPLSISPTSPARSRRRLAGVTTPANSRTRLCLQPLSRGLHSGLADGVYELVLAAEEIAQESEVNLVHVDPSPEQECRFEPEGKPRSIT</sequence>
<evidence type="ECO:0000256" key="1">
    <source>
        <dbReference type="SAM" id="MobiDB-lite"/>
    </source>
</evidence>
<feature type="compositionally biased region" description="Pro residues" evidence="1">
    <location>
        <begin position="575"/>
        <end position="590"/>
    </location>
</feature>
<organism evidence="2 3">
    <name type="scientific">Digitaria exilis</name>
    <dbReference type="NCBI Taxonomy" id="1010633"/>
    <lineage>
        <taxon>Eukaryota</taxon>
        <taxon>Viridiplantae</taxon>
        <taxon>Streptophyta</taxon>
        <taxon>Embryophyta</taxon>
        <taxon>Tracheophyta</taxon>
        <taxon>Spermatophyta</taxon>
        <taxon>Magnoliopsida</taxon>
        <taxon>Liliopsida</taxon>
        <taxon>Poales</taxon>
        <taxon>Poaceae</taxon>
        <taxon>PACMAD clade</taxon>
        <taxon>Panicoideae</taxon>
        <taxon>Panicodae</taxon>
        <taxon>Paniceae</taxon>
        <taxon>Anthephorinae</taxon>
        <taxon>Digitaria</taxon>
    </lineage>
</organism>
<accession>A0A835FII4</accession>
<feature type="compositionally biased region" description="Low complexity" evidence="1">
    <location>
        <begin position="509"/>
        <end position="518"/>
    </location>
</feature>
<feature type="region of interest" description="Disordered" evidence="1">
    <location>
        <begin position="208"/>
        <end position="241"/>
    </location>
</feature>
<feature type="region of interest" description="Disordered" evidence="1">
    <location>
        <begin position="261"/>
        <end position="338"/>
    </location>
</feature>
<proteinExistence type="predicted"/>
<feature type="region of interest" description="Disordered" evidence="1">
    <location>
        <begin position="509"/>
        <end position="528"/>
    </location>
</feature>
<protein>
    <submittedName>
        <fullName evidence="2">Uncharacterized protein</fullName>
    </submittedName>
</protein>
<keyword evidence="3" id="KW-1185">Reference proteome</keyword>
<comment type="caution">
    <text evidence="2">The sequence shown here is derived from an EMBL/GenBank/DDBJ whole genome shotgun (WGS) entry which is preliminary data.</text>
</comment>